<evidence type="ECO:0000313" key="8">
    <source>
        <dbReference type="Proteomes" id="UP001595799"/>
    </source>
</evidence>
<keyword evidence="4" id="KW-1133">Transmembrane helix</keyword>
<organism evidence="7 8">
    <name type="scientific">Fodinicurvata halophila</name>
    <dbReference type="NCBI Taxonomy" id="1419723"/>
    <lineage>
        <taxon>Bacteria</taxon>
        <taxon>Pseudomonadati</taxon>
        <taxon>Pseudomonadota</taxon>
        <taxon>Alphaproteobacteria</taxon>
        <taxon>Rhodospirillales</taxon>
        <taxon>Rhodovibrionaceae</taxon>
        <taxon>Fodinicurvata</taxon>
    </lineage>
</organism>
<proteinExistence type="inferred from homology"/>
<dbReference type="InterPro" id="IPR001173">
    <property type="entry name" value="Glyco_trans_2-like"/>
</dbReference>
<keyword evidence="4" id="KW-0472">Membrane</keyword>
<dbReference type="InterPro" id="IPR029044">
    <property type="entry name" value="Nucleotide-diphossugar_trans"/>
</dbReference>
<dbReference type="Pfam" id="PF00535">
    <property type="entry name" value="Glycos_transf_2"/>
    <property type="match status" value="1"/>
</dbReference>
<dbReference type="RefSeq" id="WP_382420682.1">
    <property type="nucleotide sequence ID" value="NZ_JBHSCW010000001.1"/>
</dbReference>
<accession>A0ABV8UHN9</accession>
<dbReference type="PANTHER" id="PTHR43630">
    <property type="entry name" value="POLY-BETA-1,6-N-ACETYL-D-GLUCOSAMINE SYNTHASE"/>
    <property type="match status" value="1"/>
</dbReference>
<feature type="transmembrane region" description="Helical" evidence="4">
    <location>
        <begin position="20"/>
        <end position="43"/>
    </location>
</feature>
<dbReference type="CDD" id="cd06423">
    <property type="entry name" value="CESA_like"/>
    <property type="match status" value="1"/>
</dbReference>
<keyword evidence="4" id="KW-0812">Transmembrane</keyword>
<evidence type="ECO:0000259" key="5">
    <source>
        <dbReference type="Pfam" id="PF00535"/>
    </source>
</evidence>
<feature type="domain" description="Glycosyltransferase 2-like" evidence="5">
    <location>
        <begin position="71"/>
        <end position="112"/>
    </location>
</feature>
<dbReference type="EMBL" id="JBHSCW010000001">
    <property type="protein sequence ID" value="MFC4350343.1"/>
    <property type="molecule type" value="Genomic_DNA"/>
</dbReference>
<evidence type="ECO:0000256" key="1">
    <source>
        <dbReference type="ARBA" id="ARBA00006739"/>
    </source>
</evidence>
<evidence type="ECO:0000313" key="7">
    <source>
        <dbReference type="EMBL" id="MFC4350343.1"/>
    </source>
</evidence>
<feature type="domain" description="Glycosyltransferase 2-like" evidence="6">
    <location>
        <begin position="176"/>
        <end position="388"/>
    </location>
</feature>
<keyword evidence="2" id="KW-0328">Glycosyltransferase</keyword>
<gene>
    <name evidence="7" type="ORF">ACFOW6_02175</name>
</gene>
<name>A0ABV8UHN9_9PROT</name>
<feature type="transmembrane region" description="Helical" evidence="4">
    <location>
        <begin position="392"/>
        <end position="415"/>
    </location>
</feature>
<feature type="transmembrane region" description="Helical" evidence="4">
    <location>
        <begin position="354"/>
        <end position="380"/>
    </location>
</feature>
<keyword evidence="3" id="KW-0808">Transferase</keyword>
<evidence type="ECO:0000256" key="2">
    <source>
        <dbReference type="ARBA" id="ARBA00022676"/>
    </source>
</evidence>
<dbReference type="Proteomes" id="UP001595799">
    <property type="component" value="Unassembled WGS sequence"/>
</dbReference>
<reference evidence="8" key="1">
    <citation type="journal article" date="2019" name="Int. J. Syst. Evol. Microbiol.">
        <title>The Global Catalogue of Microorganisms (GCM) 10K type strain sequencing project: providing services to taxonomists for standard genome sequencing and annotation.</title>
        <authorList>
            <consortium name="The Broad Institute Genomics Platform"/>
            <consortium name="The Broad Institute Genome Sequencing Center for Infectious Disease"/>
            <person name="Wu L."/>
            <person name="Ma J."/>
        </authorList>
    </citation>
    <scope>NUCLEOTIDE SEQUENCE [LARGE SCALE GENOMIC DNA]</scope>
    <source>
        <strain evidence="8">CECT 8472</strain>
    </source>
</reference>
<evidence type="ECO:0000259" key="6">
    <source>
        <dbReference type="Pfam" id="PF13632"/>
    </source>
</evidence>
<dbReference type="SUPFAM" id="SSF53448">
    <property type="entry name" value="Nucleotide-diphospho-sugar transferases"/>
    <property type="match status" value="1"/>
</dbReference>
<dbReference type="Gene3D" id="3.90.550.10">
    <property type="entry name" value="Spore Coat Polysaccharide Biosynthesis Protein SpsA, Chain A"/>
    <property type="match status" value="1"/>
</dbReference>
<evidence type="ECO:0000256" key="3">
    <source>
        <dbReference type="ARBA" id="ARBA00022679"/>
    </source>
</evidence>
<comment type="similarity">
    <text evidence="1">Belongs to the glycosyltransferase 2 family.</text>
</comment>
<protein>
    <submittedName>
        <fullName evidence="7">Glycosyltransferase family 2 protein</fullName>
    </submittedName>
</protein>
<dbReference type="PANTHER" id="PTHR43630:SF1">
    <property type="entry name" value="POLY-BETA-1,6-N-ACETYL-D-GLUCOSAMINE SYNTHASE"/>
    <property type="match status" value="1"/>
</dbReference>
<sequence length="477" mass="52976">MIQIPEQLHAWMSAVAEPVAMAVIAIGLLQNVMYLTQLMLAGLSAARRAPVQRINSLWNLYSDVSPPIALLVPAHNEQETVVENVNSLLSLQYPTFEVLVINDGSKDETLQRLIETFGLEPVERAHDLVTPHQPIRGLYASPHLPRLLVIDKENGGKADALNAGINLARAPLFCAVDADSLLEAGALLRAVQPFIDNPLSTVVVGGTVRIVNGCRVRAGRVVDIGPPRNLLALFQTVEYLRAFLMGRLAWSEIGSLVNVSGAFGIFRRRTAMEVGGYSRATVGEDIEIIVRIHRYMSEHKRAYTIKFIPDPVCWTEAPESLRVLARQRIRWQRGALETLFTHRRMLFNPRYGRVGFAGLGDVLLADFLGPIAELLGYILIPLFWLLGALDGAYMLAFIAVTFSLGIFISVSTLILEEIQFHQFPKVRDLLVLAGAAVMENFGYRQANNFWKVVGLLRFLRGQKGGWGQMTRTGFRQS</sequence>
<keyword evidence="8" id="KW-1185">Reference proteome</keyword>
<evidence type="ECO:0000256" key="4">
    <source>
        <dbReference type="SAM" id="Phobius"/>
    </source>
</evidence>
<dbReference type="Pfam" id="PF13632">
    <property type="entry name" value="Glyco_trans_2_3"/>
    <property type="match status" value="1"/>
</dbReference>
<comment type="caution">
    <text evidence="7">The sequence shown here is derived from an EMBL/GenBank/DDBJ whole genome shotgun (WGS) entry which is preliminary data.</text>
</comment>